<dbReference type="VEuPathDB" id="HostDB:ENSCPOG00000030497"/>
<evidence type="ECO:0000256" key="3">
    <source>
        <dbReference type="ARBA" id="ARBA00022729"/>
    </source>
</evidence>
<comment type="subcellular location">
    <subcellularLocation>
        <location evidence="1">Secreted</location>
    </subcellularLocation>
</comment>
<evidence type="ECO:0000313" key="8">
    <source>
        <dbReference type="Ensembl" id="ENSCPOP00000032196.1"/>
    </source>
</evidence>
<dbReference type="Bgee" id="ENSCPOG00000030497">
    <property type="expression patterns" value="Expressed in liver and 12 other cell types or tissues"/>
</dbReference>
<dbReference type="PANTHER" id="PTHR10105:SF3">
    <property type="entry name" value="SELENOPROTEIN P"/>
    <property type="match status" value="1"/>
</dbReference>
<organism evidence="8 9">
    <name type="scientific">Cavia porcellus</name>
    <name type="common">Guinea pig</name>
    <dbReference type="NCBI Taxonomy" id="10141"/>
    <lineage>
        <taxon>Eukaryota</taxon>
        <taxon>Metazoa</taxon>
        <taxon>Chordata</taxon>
        <taxon>Craniata</taxon>
        <taxon>Vertebrata</taxon>
        <taxon>Euteleostomi</taxon>
        <taxon>Mammalia</taxon>
        <taxon>Eutheria</taxon>
        <taxon>Euarchontoglires</taxon>
        <taxon>Glires</taxon>
        <taxon>Rodentia</taxon>
        <taxon>Hystricomorpha</taxon>
        <taxon>Caviidae</taxon>
        <taxon>Cavia</taxon>
    </lineage>
</organism>
<dbReference type="STRING" id="10141.ENSCPOP00000032196"/>
<evidence type="ECO:0000313" key="9">
    <source>
        <dbReference type="Proteomes" id="UP000005447"/>
    </source>
</evidence>
<sequence length="176" mass="19829">MWRSLGLALALCLLPGGGTQSQSKSSYCEQPPPWSIGDQNPMQNATGTVTVVALLDASYVCILQASRFEDLRVKLKLEGYSNISYIIVNGPGADARSQYLYLKKHVSDHISVYQQEQHQPDIWSRLKGNKDDILIYDRCGRLAYHLRMPYSFLSFPYVEQAIKIVYCVEKCGNCSL</sequence>
<feature type="chain" id="PRO_5013194072" evidence="6">
    <location>
        <begin position="22"/>
        <end position="176"/>
    </location>
</feature>
<gene>
    <name evidence="8" type="primary">Selenop</name>
</gene>
<reference evidence="9" key="1">
    <citation type="journal article" date="2011" name="Nature">
        <title>A high-resolution map of human evolutionary constraint using 29 mammals.</title>
        <authorList>
            <person name="Lindblad-Toh K."/>
            <person name="Garber M."/>
            <person name="Zuk O."/>
            <person name="Lin M.F."/>
            <person name="Parker B.J."/>
            <person name="Washietl S."/>
            <person name="Kheradpour P."/>
            <person name="Ernst J."/>
            <person name="Jordan G."/>
            <person name="Mauceli E."/>
            <person name="Ward L.D."/>
            <person name="Lowe C.B."/>
            <person name="Holloway A.K."/>
            <person name="Clamp M."/>
            <person name="Gnerre S."/>
            <person name="Alfoldi J."/>
            <person name="Beal K."/>
            <person name="Chang J."/>
            <person name="Clawson H."/>
            <person name="Cuff J."/>
            <person name="Di Palma F."/>
            <person name="Fitzgerald S."/>
            <person name="Flicek P."/>
            <person name="Guttman M."/>
            <person name="Hubisz M.J."/>
            <person name="Jaffe D.B."/>
            <person name="Jungreis I."/>
            <person name="Kent W.J."/>
            <person name="Kostka D."/>
            <person name="Lara M."/>
            <person name="Martins A.L."/>
            <person name="Massingham T."/>
            <person name="Moltke I."/>
            <person name="Raney B.J."/>
            <person name="Rasmussen M.D."/>
            <person name="Robinson J."/>
            <person name="Stark A."/>
            <person name="Vilella A.J."/>
            <person name="Wen J."/>
            <person name="Xie X."/>
            <person name="Zody M.C."/>
            <person name="Baldwin J."/>
            <person name="Bloom T."/>
            <person name="Chin C.W."/>
            <person name="Heiman D."/>
            <person name="Nicol R."/>
            <person name="Nusbaum C."/>
            <person name="Young S."/>
            <person name="Wilkinson J."/>
            <person name="Worley K.C."/>
            <person name="Kovar C.L."/>
            <person name="Muzny D.M."/>
            <person name="Gibbs R.A."/>
            <person name="Cree A."/>
            <person name="Dihn H.H."/>
            <person name="Fowler G."/>
            <person name="Jhangiani S."/>
            <person name="Joshi V."/>
            <person name="Lee S."/>
            <person name="Lewis L.R."/>
            <person name="Nazareth L.V."/>
            <person name="Okwuonu G."/>
            <person name="Santibanez J."/>
            <person name="Warren W.C."/>
            <person name="Mardis E.R."/>
            <person name="Weinstock G.M."/>
            <person name="Wilson R.K."/>
            <person name="Delehaunty K."/>
            <person name="Dooling D."/>
            <person name="Fronik C."/>
            <person name="Fulton L."/>
            <person name="Fulton B."/>
            <person name="Graves T."/>
            <person name="Minx P."/>
            <person name="Sodergren E."/>
            <person name="Birney E."/>
            <person name="Margulies E.H."/>
            <person name="Herrero J."/>
            <person name="Green E.D."/>
            <person name="Haussler D."/>
            <person name="Siepel A."/>
            <person name="Goldman N."/>
            <person name="Pollard K.S."/>
            <person name="Pedersen J.S."/>
            <person name="Lander E.S."/>
            <person name="Kellis M."/>
        </authorList>
    </citation>
    <scope>NUCLEOTIDE SEQUENCE [LARGE SCALE GENOMIC DNA]</scope>
    <source>
        <strain evidence="9">2N</strain>
    </source>
</reference>
<dbReference type="Proteomes" id="UP000005447">
    <property type="component" value="Unassembled WGS sequence"/>
</dbReference>
<dbReference type="Pfam" id="PF04592">
    <property type="entry name" value="SelP_N"/>
    <property type="match status" value="1"/>
</dbReference>
<dbReference type="EMBL" id="AAKN02031698">
    <property type="status" value="NOT_ANNOTATED_CDS"/>
    <property type="molecule type" value="Genomic_DNA"/>
</dbReference>
<evidence type="ECO:0000259" key="7">
    <source>
        <dbReference type="Pfam" id="PF04592"/>
    </source>
</evidence>
<reference evidence="8" key="3">
    <citation type="submission" date="2025-09" db="UniProtKB">
        <authorList>
            <consortium name="Ensembl"/>
        </authorList>
    </citation>
    <scope>IDENTIFICATION</scope>
    <source>
        <strain evidence="8">2N</strain>
    </source>
</reference>
<evidence type="ECO:0000256" key="1">
    <source>
        <dbReference type="ARBA" id="ARBA00004613"/>
    </source>
</evidence>
<keyword evidence="4" id="KW-0712">Selenocysteine</keyword>
<proteinExistence type="predicted"/>
<feature type="domain" description="Selenoprotein P N-terminal" evidence="7">
    <location>
        <begin position="24"/>
        <end position="176"/>
    </location>
</feature>
<dbReference type="InterPro" id="IPR037941">
    <property type="entry name" value="SeP"/>
</dbReference>
<dbReference type="InterPro" id="IPR007671">
    <property type="entry name" value="Selenoprotein-P_N"/>
</dbReference>
<evidence type="ECO:0000256" key="2">
    <source>
        <dbReference type="ARBA" id="ARBA00022525"/>
    </source>
</evidence>
<keyword evidence="2" id="KW-0964">Secreted</keyword>
<keyword evidence="9" id="KW-1185">Reference proteome</keyword>
<feature type="signal peptide" evidence="6">
    <location>
        <begin position="1"/>
        <end position="21"/>
    </location>
</feature>
<reference evidence="8" key="2">
    <citation type="submission" date="2025-08" db="UniProtKB">
        <authorList>
            <consortium name="Ensembl"/>
        </authorList>
    </citation>
    <scope>IDENTIFICATION</scope>
    <source>
        <strain evidence="8">2N</strain>
    </source>
</reference>
<dbReference type="GO" id="GO:0001887">
    <property type="term" value="P:selenium compound metabolic process"/>
    <property type="evidence" value="ECO:0007669"/>
    <property type="project" value="TreeGrafter"/>
</dbReference>
<protein>
    <submittedName>
        <fullName evidence="8">Selenoprotein P</fullName>
    </submittedName>
</protein>
<dbReference type="AlphaFoldDB" id="A0A286Y2Y3"/>
<keyword evidence="3 6" id="KW-0732">Signal</keyword>
<dbReference type="eggNOG" id="ENOG502QWRU">
    <property type="taxonomic scope" value="Eukaryota"/>
</dbReference>
<dbReference type="InParanoid" id="A0A286Y2Y3"/>
<dbReference type="Ensembl" id="ENSCPOT00000032839.1">
    <property type="protein sequence ID" value="ENSCPOP00000032196.1"/>
    <property type="gene ID" value="ENSCPOG00000030497.1"/>
</dbReference>
<dbReference type="OMA" id="WRIGEED"/>
<dbReference type="GeneTree" id="ENSGT00510000049326"/>
<name>A0A286Y2Y3_CAVPO</name>
<evidence type="ECO:0000256" key="6">
    <source>
        <dbReference type="SAM" id="SignalP"/>
    </source>
</evidence>
<accession>A0A286Y2Y3</accession>
<dbReference type="PANTHER" id="PTHR10105">
    <property type="entry name" value="SELENOPROTEIN P"/>
    <property type="match status" value="1"/>
</dbReference>
<evidence type="ECO:0000256" key="5">
    <source>
        <dbReference type="ARBA" id="ARBA00023180"/>
    </source>
</evidence>
<dbReference type="GO" id="GO:0005576">
    <property type="term" value="C:extracellular region"/>
    <property type="evidence" value="ECO:0007669"/>
    <property type="project" value="UniProtKB-SubCell"/>
</dbReference>
<keyword evidence="5" id="KW-0325">Glycoprotein</keyword>
<dbReference type="GO" id="GO:0008430">
    <property type="term" value="F:selenium binding"/>
    <property type="evidence" value="ECO:0007669"/>
    <property type="project" value="InterPro"/>
</dbReference>
<evidence type="ECO:0000256" key="4">
    <source>
        <dbReference type="ARBA" id="ARBA00022933"/>
    </source>
</evidence>